<proteinExistence type="predicted"/>
<reference evidence="1 2" key="1">
    <citation type="journal article" date="2022" name="ISME Commun">
        <title>Vulcanimicrobium alpinus gen. nov. sp. nov., the first cultivated representative of the candidate phylum 'Eremiobacterota', is a metabolically versatile aerobic anoxygenic phototroph.</title>
        <authorList>
            <person name="Yabe S."/>
            <person name="Muto K."/>
            <person name="Abe K."/>
            <person name="Yokota A."/>
            <person name="Staudigel H."/>
            <person name="Tebo B.M."/>
        </authorList>
    </citation>
    <scope>NUCLEOTIDE SEQUENCE [LARGE SCALE GENOMIC DNA]</scope>
    <source>
        <strain evidence="1 2">WC8-2</strain>
    </source>
</reference>
<name>A0AAN2CB47_UNVUL</name>
<dbReference type="EMBL" id="AP025523">
    <property type="protein sequence ID" value="BDE07588.1"/>
    <property type="molecule type" value="Genomic_DNA"/>
</dbReference>
<dbReference type="AlphaFoldDB" id="A0AAN2CB47"/>
<evidence type="ECO:0008006" key="3">
    <source>
        <dbReference type="Google" id="ProtNLM"/>
    </source>
</evidence>
<organism evidence="1 2">
    <name type="scientific">Vulcanimicrobium alpinum</name>
    <dbReference type="NCBI Taxonomy" id="3016050"/>
    <lineage>
        <taxon>Bacteria</taxon>
        <taxon>Bacillati</taxon>
        <taxon>Vulcanimicrobiota</taxon>
        <taxon>Vulcanimicrobiia</taxon>
        <taxon>Vulcanimicrobiales</taxon>
        <taxon>Vulcanimicrobiaceae</taxon>
        <taxon>Vulcanimicrobium</taxon>
    </lineage>
</organism>
<evidence type="ECO:0000313" key="1">
    <source>
        <dbReference type="EMBL" id="BDE07588.1"/>
    </source>
</evidence>
<dbReference type="Proteomes" id="UP001317532">
    <property type="component" value="Chromosome"/>
</dbReference>
<gene>
    <name evidence="1" type="ORF">WPS_28640</name>
</gene>
<dbReference type="RefSeq" id="WP_317995169.1">
    <property type="nucleotide sequence ID" value="NZ_AP025523.1"/>
</dbReference>
<accession>A0AAN2CB47</accession>
<evidence type="ECO:0000313" key="2">
    <source>
        <dbReference type="Proteomes" id="UP001317532"/>
    </source>
</evidence>
<keyword evidence="2" id="KW-1185">Reference proteome</keyword>
<protein>
    <recommendedName>
        <fullName evidence="3">Flagellar hook-basal body complex protein FliE</fullName>
    </recommendedName>
</protein>
<dbReference type="KEGG" id="vab:WPS_28640"/>
<sequence length="92" mass="9333">MRVDVLLPDAAPVAAPLASPAQRSGSPFAALVDAAGAILDGADRAEQAFAAHRGGLQEMIVERARADIALQIAATAAQRATQAVSSLLGMQI</sequence>